<proteinExistence type="predicted"/>
<dbReference type="EMBL" id="CP034672">
    <property type="protein sequence ID" value="AZS26316.1"/>
    <property type="molecule type" value="Genomic_DNA"/>
</dbReference>
<keyword evidence="5" id="KW-1185">Reference proteome</keyword>
<reference evidence="2 5" key="2">
    <citation type="journal article" date="2021" name="PeerJ">
        <title>Analysis of 44 Vibrio anguillarum genomes reveals high genetic diversity.</title>
        <authorList>
            <person name="Hansen M.J."/>
            <person name="Dalsgaard I."/>
        </authorList>
    </citation>
    <scope>NUCLEOTIDE SEQUENCE [LARGE SCALE GENOMIC DNA]</scope>
    <source>
        <strain evidence="2 5">040915-1/1B</strain>
        <strain evidence="3">850617-1/1</strain>
    </source>
</reference>
<dbReference type="EMBL" id="SCLC01002038">
    <property type="protein sequence ID" value="MBF4438402.1"/>
    <property type="molecule type" value="Genomic_DNA"/>
</dbReference>
<accession>A0A7U6J3G4</accession>
<protein>
    <submittedName>
        <fullName evidence="1">Uncharacterized protein</fullName>
    </submittedName>
</protein>
<sequence>MAVISGIFKHKAWGKSPCLHCTFMTDDGQELTFACFRPYKKGVSSTGIYAPRDGSINFNDDSLINKKFSLDVRKTKSDRPFLYGASLLSE</sequence>
<dbReference type="RefSeq" id="WP_116285151.1">
    <property type="nucleotide sequence ID" value="NZ_CP034672.1"/>
</dbReference>
<evidence type="ECO:0000313" key="2">
    <source>
        <dbReference type="EMBL" id="MBF4374461.1"/>
    </source>
</evidence>
<gene>
    <name evidence="1" type="ORF">DYL72_15520</name>
    <name evidence="2" type="ORF">EAY46_15435</name>
    <name evidence="3" type="ORF">ERJ77_28720</name>
</gene>
<dbReference type="Proteomes" id="UP000786185">
    <property type="component" value="Unassembled WGS sequence"/>
</dbReference>
<evidence type="ECO:0000313" key="4">
    <source>
        <dbReference type="Proteomes" id="UP000256923"/>
    </source>
</evidence>
<dbReference type="Proteomes" id="UP000726136">
    <property type="component" value="Unassembled WGS sequence"/>
</dbReference>
<evidence type="ECO:0000313" key="3">
    <source>
        <dbReference type="EMBL" id="MBF4438402.1"/>
    </source>
</evidence>
<dbReference type="EMBL" id="RDPI01000019">
    <property type="protein sequence ID" value="MBF4374461.1"/>
    <property type="molecule type" value="Genomic_DNA"/>
</dbReference>
<dbReference type="Proteomes" id="UP000256923">
    <property type="component" value="Chromosome 1"/>
</dbReference>
<evidence type="ECO:0000313" key="1">
    <source>
        <dbReference type="EMBL" id="AZS26316.1"/>
    </source>
</evidence>
<name>A0A7U6J3G4_VIBAN</name>
<organism evidence="1 4">
    <name type="scientific">Vibrio anguillarum</name>
    <name type="common">Listonella anguillarum</name>
    <dbReference type="NCBI Taxonomy" id="55601"/>
    <lineage>
        <taxon>Bacteria</taxon>
        <taxon>Pseudomonadati</taxon>
        <taxon>Pseudomonadota</taxon>
        <taxon>Gammaproteobacteria</taxon>
        <taxon>Vibrionales</taxon>
        <taxon>Vibrionaceae</taxon>
        <taxon>Vibrio</taxon>
    </lineage>
</organism>
<evidence type="ECO:0000313" key="5">
    <source>
        <dbReference type="Proteomes" id="UP000726136"/>
    </source>
</evidence>
<dbReference type="AlphaFoldDB" id="A0A7U6J3G4"/>
<reference evidence="1 4" key="1">
    <citation type="submission" date="2018-12" db="EMBL/GenBank/DDBJ databases">
        <title>Characterization and Draft Genome of Vibrio anguillarum J360 Marine Pathogen Isolated from an Outbreak in Lumpfish (Cyclopterus lumpus).</title>
        <authorList>
            <person name="Vasquez J.I."/>
            <person name="Cao T."/>
            <person name="Chakraborty S."/>
            <person name="Gnanagobal H."/>
            <person name="Wescot J."/>
            <person name="Boyce D."/>
            <person name="Santander J."/>
        </authorList>
    </citation>
    <scope>NUCLEOTIDE SEQUENCE [LARGE SCALE GENOMIC DNA]</scope>
    <source>
        <strain evidence="1 4">J360</strain>
    </source>
</reference>